<keyword evidence="2" id="KW-1133">Transmembrane helix</keyword>
<comment type="caution">
    <text evidence="4">The sequence shown here is derived from an EMBL/GenBank/DDBJ whole genome shotgun (WGS) entry which is preliminary data.</text>
</comment>
<dbReference type="InterPro" id="IPR013783">
    <property type="entry name" value="Ig-like_fold"/>
</dbReference>
<feature type="region of interest" description="Disordered" evidence="1">
    <location>
        <begin position="273"/>
        <end position="948"/>
    </location>
</feature>
<proteinExistence type="predicted"/>
<dbReference type="PROSITE" id="PS50835">
    <property type="entry name" value="IG_LIKE"/>
    <property type="match status" value="1"/>
</dbReference>
<feature type="compositionally biased region" description="Polar residues" evidence="1">
    <location>
        <begin position="329"/>
        <end position="341"/>
    </location>
</feature>
<evidence type="ECO:0000256" key="1">
    <source>
        <dbReference type="SAM" id="MobiDB-lite"/>
    </source>
</evidence>
<accession>A0ABD0W3H1</accession>
<feature type="compositionally biased region" description="Polar residues" evidence="1">
    <location>
        <begin position="196"/>
        <end position="206"/>
    </location>
</feature>
<feature type="compositionally biased region" description="Basic and acidic residues" evidence="1">
    <location>
        <begin position="936"/>
        <end position="948"/>
    </location>
</feature>
<feature type="compositionally biased region" description="Basic and acidic residues" evidence="1">
    <location>
        <begin position="777"/>
        <end position="794"/>
    </location>
</feature>
<dbReference type="AlphaFoldDB" id="A0ABD0W3H1"/>
<feature type="compositionally biased region" description="Polar residues" evidence="1">
    <location>
        <begin position="867"/>
        <end position="882"/>
    </location>
</feature>
<evidence type="ECO:0000259" key="3">
    <source>
        <dbReference type="PROSITE" id="PS50835"/>
    </source>
</evidence>
<feature type="compositionally biased region" description="Polar residues" evidence="1">
    <location>
        <begin position="796"/>
        <end position="829"/>
    </location>
</feature>
<name>A0ABD0W3H1_UMBPY</name>
<dbReference type="Gene3D" id="2.60.40.10">
    <property type="entry name" value="Immunoglobulins"/>
    <property type="match status" value="1"/>
</dbReference>
<feature type="compositionally biased region" description="Polar residues" evidence="1">
    <location>
        <begin position="378"/>
        <end position="387"/>
    </location>
</feature>
<sequence length="948" mass="104557">MLRMAVIKEGLFCIRTPELTIKGLTEEDSGTFELEALINSKLQYSKHEVKVIDAVAQPSVTCEINHNGTTLLCSADLQPLTQFTWRSLDGPDRPGSELFIPESENHQSVYTCVVRNPVSEKTTEFNLKDCHTEKVSSLTRAVPLSIVFIVLLIVIILLALRWYRWKSKKCMIILSEATERTSVEEMQIGTERGSKSHSYTESQDSASKPLLEKGHVIKKTKIFEAMANNESNSSASRQINFHNMSEAEDQETNPHQLSSMNTPLDKEEKLVLEQESSVGGEDNTTTGQSQTPKQSPCQTKVDQIVFGRIVPNPQNKTDPKSENSKEDSQSGVQTQEPNQADTELDGGGDGLLGTNPTHSNLHSIMEYSGDANQERDTVGSSLNTSQEHLPPQLPPSETSETQPDLHNIDPTSTQPYKVQSKLMSSDNNEKDSPLDQNVKNVVGKPPQKPKRTEKEELGIIDKPTNKKELVPDTCNQRQPQSSPVDDGQLAVCSEKSDSSVSEAEAQETKPHQLSSMNTPPAKEEDLESEPEPPVGGEDNTTTGQSQTPKQSPSQTKVDQPDLGLPVLKPQNKSDPISEDPKEDSQSGVQIQEPNQADTEMCGGEDGQFRINPTHSNLHSIMDDSGDANQERDTVGSSINTSLEHLLPQLPPSETSETQPDLHNIDPTSAQPNQVQSSLLSSDNNEKDSPLDQNVKNVVGKPPEKTKRTEKEERWSKDGIHMTEKTDTTSSNSSMHEDTKLQNNNEKSTNNELVQNTSIPVNPQSSVVDDCQLVVGAEKTEVEGQEEKVSEDKNIIPHQTSSGSTPPDYNTHLTSDQEENNLIINKAQDSQGKEKEDVESKRAFGKEDNAGASGETSMGHSPQKETKQPGQNDKQQTNDNIESVPEKSTNEQTLPMSPLNQQVPDQPNDKQENKPEPQTEESKVNTDTSPDTTQKQQDQDCKNNESEQD</sequence>
<evidence type="ECO:0000313" key="5">
    <source>
        <dbReference type="Proteomes" id="UP001557470"/>
    </source>
</evidence>
<keyword evidence="2" id="KW-0812">Transmembrane</keyword>
<dbReference type="InterPro" id="IPR007110">
    <property type="entry name" value="Ig-like_dom"/>
</dbReference>
<dbReference type="EMBL" id="JAGEUA010000010">
    <property type="protein sequence ID" value="KAL0963623.1"/>
    <property type="molecule type" value="Genomic_DNA"/>
</dbReference>
<feature type="compositionally biased region" description="Basic and acidic residues" evidence="1">
    <location>
        <begin position="317"/>
        <end position="328"/>
    </location>
</feature>
<evidence type="ECO:0000313" key="4">
    <source>
        <dbReference type="EMBL" id="KAL0963623.1"/>
    </source>
</evidence>
<dbReference type="CDD" id="cd00096">
    <property type="entry name" value="Ig"/>
    <property type="match status" value="1"/>
</dbReference>
<feature type="compositionally biased region" description="Polar residues" evidence="1">
    <location>
        <begin position="651"/>
        <end position="682"/>
    </location>
</feature>
<feature type="compositionally biased region" description="Basic and acidic residues" evidence="1">
    <location>
        <begin position="450"/>
        <end position="470"/>
    </location>
</feature>
<feature type="compositionally biased region" description="Basic and acidic residues" evidence="1">
    <location>
        <begin position="830"/>
        <end position="848"/>
    </location>
</feature>
<keyword evidence="2" id="KW-0472">Membrane</keyword>
<feature type="compositionally biased region" description="Polar residues" evidence="1">
    <location>
        <begin position="473"/>
        <end position="483"/>
    </location>
</feature>
<feature type="domain" description="Ig-like" evidence="3">
    <location>
        <begin position="58"/>
        <end position="128"/>
    </location>
</feature>
<organism evidence="4 5">
    <name type="scientific">Umbra pygmaea</name>
    <name type="common">Eastern mudminnow</name>
    <dbReference type="NCBI Taxonomy" id="75934"/>
    <lineage>
        <taxon>Eukaryota</taxon>
        <taxon>Metazoa</taxon>
        <taxon>Chordata</taxon>
        <taxon>Craniata</taxon>
        <taxon>Vertebrata</taxon>
        <taxon>Euteleostomi</taxon>
        <taxon>Actinopterygii</taxon>
        <taxon>Neopterygii</taxon>
        <taxon>Teleostei</taxon>
        <taxon>Protacanthopterygii</taxon>
        <taxon>Esociformes</taxon>
        <taxon>Umbridae</taxon>
        <taxon>Umbra</taxon>
    </lineage>
</organism>
<feature type="compositionally biased region" description="Basic and acidic residues" evidence="1">
    <location>
        <begin position="701"/>
        <end position="726"/>
    </location>
</feature>
<protein>
    <recommendedName>
        <fullName evidence="3">Ig-like domain-containing protein</fullName>
    </recommendedName>
</protein>
<feature type="compositionally biased region" description="Polar residues" evidence="1">
    <location>
        <begin position="274"/>
        <end position="301"/>
    </location>
</feature>
<feature type="compositionally biased region" description="Polar residues" evidence="1">
    <location>
        <begin position="889"/>
        <end position="904"/>
    </location>
</feature>
<feature type="compositionally biased region" description="Low complexity" evidence="1">
    <location>
        <begin position="925"/>
        <end position="935"/>
    </location>
</feature>
<evidence type="ECO:0000256" key="2">
    <source>
        <dbReference type="SAM" id="Phobius"/>
    </source>
</evidence>
<feature type="transmembrane region" description="Helical" evidence="2">
    <location>
        <begin position="141"/>
        <end position="163"/>
    </location>
</feature>
<reference evidence="4 5" key="1">
    <citation type="submission" date="2024-06" db="EMBL/GenBank/DDBJ databases">
        <authorList>
            <person name="Pan Q."/>
            <person name="Wen M."/>
            <person name="Jouanno E."/>
            <person name="Zahm M."/>
            <person name="Klopp C."/>
            <person name="Cabau C."/>
            <person name="Louis A."/>
            <person name="Berthelot C."/>
            <person name="Parey E."/>
            <person name="Roest Crollius H."/>
            <person name="Montfort J."/>
            <person name="Robinson-Rechavi M."/>
            <person name="Bouchez O."/>
            <person name="Lampietro C."/>
            <person name="Lopez Roques C."/>
            <person name="Donnadieu C."/>
            <person name="Postlethwait J."/>
            <person name="Bobe J."/>
            <person name="Verreycken H."/>
            <person name="Guiguen Y."/>
        </authorList>
    </citation>
    <scope>NUCLEOTIDE SEQUENCE [LARGE SCALE GENOMIC DNA]</scope>
    <source>
        <strain evidence="4">Up_M1</strain>
        <tissue evidence="4">Testis</tissue>
    </source>
</reference>
<gene>
    <name evidence="4" type="ORF">UPYG_G00308740</name>
</gene>
<feature type="compositionally biased region" description="Polar residues" evidence="1">
    <location>
        <begin position="740"/>
        <end position="766"/>
    </location>
</feature>
<dbReference type="Proteomes" id="UP001557470">
    <property type="component" value="Unassembled WGS sequence"/>
</dbReference>
<feature type="compositionally biased region" description="Low complexity" evidence="1">
    <location>
        <begin position="540"/>
        <end position="556"/>
    </location>
</feature>
<feature type="compositionally biased region" description="Polar residues" evidence="1">
    <location>
        <begin position="585"/>
        <end position="597"/>
    </location>
</feature>
<feature type="compositionally biased region" description="Basic and acidic residues" evidence="1">
    <location>
        <begin position="906"/>
        <end position="923"/>
    </location>
</feature>
<feature type="compositionally biased region" description="Polar residues" evidence="1">
    <location>
        <begin position="395"/>
        <end position="426"/>
    </location>
</feature>
<feature type="region of interest" description="Disordered" evidence="1">
    <location>
        <begin position="184"/>
        <end position="207"/>
    </location>
</feature>
<keyword evidence="5" id="KW-1185">Reference proteome</keyword>